<evidence type="ECO:0000313" key="2">
    <source>
        <dbReference type="Proteomes" id="UP000033385"/>
    </source>
</evidence>
<name>A0A0F3NKE7_ANAPH</name>
<dbReference type="PATRIC" id="fig|1359153.3.peg.1052"/>
<dbReference type="Proteomes" id="UP000033385">
    <property type="component" value="Unassembled WGS sequence"/>
</dbReference>
<protein>
    <submittedName>
        <fullName evidence="1">Uncharacterized protein</fullName>
    </submittedName>
</protein>
<proteinExistence type="predicted"/>
<comment type="caution">
    <text evidence="1">The sequence shown here is derived from an EMBL/GenBank/DDBJ whole genome shotgun (WGS) entry which is preliminary data.</text>
</comment>
<evidence type="ECO:0000313" key="1">
    <source>
        <dbReference type="EMBL" id="KJV67379.1"/>
    </source>
</evidence>
<reference evidence="1 2" key="1">
    <citation type="submission" date="2015-01" db="EMBL/GenBank/DDBJ databases">
        <title>Genome Sequencing of Rickettsiales.</title>
        <authorList>
            <person name="Daugherty S.C."/>
            <person name="Su Q."/>
            <person name="Abolude K."/>
            <person name="Beier-Sexton M."/>
            <person name="Carlyon J.A."/>
            <person name="Carter R."/>
            <person name="Day N.P."/>
            <person name="Dumler S.J."/>
            <person name="Dyachenko V."/>
            <person name="Godinez A."/>
            <person name="Kurtti T.J."/>
            <person name="Lichay M."/>
            <person name="Mullins K.E."/>
            <person name="Ott S."/>
            <person name="Pappas-Brown V."/>
            <person name="Paris D.H."/>
            <person name="Patel P."/>
            <person name="Richards A.L."/>
            <person name="Sadzewicz L."/>
            <person name="Sears K."/>
            <person name="Seidman D."/>
            <person name="Sengamalay N."/>
            <person name="Stenos J."/>
            <person name="Tallon L.J."/>
            <person name="Vincent G."/>
            <person name="Fraser C.M."/>
            <person name="Munderloh U."/>
            <person name="Dunning-Hotopp J.C."/>
        </authorList>
    </citation>
    <scope>NUCLEOTIDE SEQUENCE [LARGE SCALE GENOMIC DNA]</scope>
    <source>
        <strain evidence="1 2">ApNP</strain>
    </source>
</reference>
<organism evidence="1 2">
    <name type="scientific">Anaplasma phagocytophilum str. ApNP</name>
    <dbReference type="NCBI Taxonomy" id="1359153"/>
    <lineage>
        <taxon>Bacteria</taxon>
        <taxon>Pseudomonadati</taxon>
        <taxon>Pseudomonadota</taxon>
        <taxon>Alphaproteobacteria</taxon>
        <taxon>Rickettsiales</taxon>
        <taxon>Anaplasmataceae</taxon>
        <taxon>Anaplasma</taxon>
        <taxon>phagocytophilum group</taxon>
    </lineage>
</organism>
<dbReference type="EMBL" id="LANW01000001">
    <property type="protein sequence ID" value="KJV67379.1"/>
    <property type="molecule type" value="Genomic_DNA"/>
</dbReference>
<sequence length="60" mass="7153">MIKLDSILEDSRQYGLGISSHTCYHRPYLCLVGRIFVQVVVKYAYCMYRCARYHLFRCIV</sequence>
<accession>A0A0F3NKE7</accession>
<dbReference type="AlphaFoldDB" id="A0A0F3NKE7"/>
<gene>
    <name evidence="1" type="ORF">APHNP_1022</name>
</gene>